<proteinExistence type="predicted"/>
<dbReference type="RefSeq" id="XP_954205.1">
    <property type="nucleotide sequence ID" value="XM_949112.1"/>
</dbReference>
<dbReference type="PANTHER" id="PTHR14493">
    <property type="entry name" value="UNKEMPT FAMILY MEMBER"/>
    <property type="match status" value="1"/>
</dbReference>
<evidence type="ECO:0000259" key="6">
    <source>
        <dbReference type="PROSITE" id="PS50103"/>
    </source>
</evidence>
<evidence type="ECO:0000256" key="5">
    <source>
        <dbReference type="SAM" id="MobiDB-lite"/>
    </source>
</evidence>
<feature type="compositionally biased region" description="Low complexity" evidence="5">
    <location>
        <begin position="151"/>
        <end position="169"/>
    </location>
</feature>
<keyword evidence="3 4" id="KW-0862">Zinc</keyword>
<gene>
    <name evidence="7" type="ORF">TA20230</name>
</gene>
<dbReference type="Gene3D" id="3.30.1370.210">
    <property type="match status" value="1"/>
</dbReference>
<feature type="compositionally biased region" description="Low complexity" evidence="5">
    <location>
        <begin position="649"/>
        <end position="665"/>
    </location>
</feature>
<dbReference type="PROSITE" id="PS50103">
    <property type="entry name" value="ZF_C3H1"/>
    <property type="match status" value="2"/>
</dbReference>
<dbReference type="InterPro" id="IPR000571">
    <property type="entry name" value="Znf_CCCH"/>
</dbReference>
<dbReference type="GeneID" id="3864237"/>
<dbReference type="PANTHER" id="PTHR14493:SF50">
    <property type="entry name" value="RING FINGER PROTEIN UNKEMPT"/>
    <property type="match status" value="1"/>
</dbReference>
<keyword evidence="1 4" id="KW-0479">Metal-binding</keyword>
<feature type="domain" description="C3H1-type" evidence="6">
    <location>
        <begin position="231"/>
        <end position="258"/>
    </location>
</feature>
<sequence>MCPNSQDPSRLTATSVMSYKAVTASKPKQLPEAPRKGTAYRATKKLDKNNNDWHINNEHYNITHKFNQFTNNSTLITHNNTHHLTNTTHTTTNTNINTTKDIKDITVIEGEGANTKETPFRGTLGPSTVTEDKDFPVYSFNSNFSVTGSGPTNSTTVVPNTTTTSNTTKVTEDTGTVGPSTVTEVKGANSMPLECTNSSINTKDFGDTIKEQNMYMNIRDHAVLTEEELATFRTSFCTKHHQNKCPNSDSCEKSHCLTWQRRNPYEISYCPHLCPNIQFVKKSRKMVLYRRCTRGKNCNFAHSKEEELYHPLVYKTKQCSSYPKCSRYFCPFIHEPHELRDISRFKNSSVTVSGTTATCSTMTGTTGPSDSIPPPKVITTPGKGANSMVMECTTNNSKEAPFGAGTKDTGAVGPSTVTEEEKEKVEMIETSFEFDCLDTINGQDTFRDGFTNNSFESNSTKDNLDHLIKSPNKSNIWDKNEEMENVMWYDLPNLNMNVYDDSLKPLYEPFNSYYSSINPYNTTINPYNTTINPYINIPNTMPNNSIISNNMNIGMDIGYTYENYHDEQYYTNYPNLSSTINNKNKKKISSSVTVTGPPNSNGPDSNSSTRVTGNSSNDSKDTSTVGPSTFTKDITTNKDSKGTKDINTKDTTNTKNTKGNMNTSTEEVGAVGASTVTDTVTEENYYSYDYYKSYNNYQLKEFPDYKPYTDDYKGYTEDYKGYTEDYKGYTEEYKPYADDYKGYTEDYKGYREEYGFVDNMGFVDNIGFVEDYKGYYDYETYQMNPMDPVNSMNQMDTNYQMDSNYSMNQMNPMDPVNSMNQMESNYSNNYSYDFGTDYMIIHSMICLLNSLMKLVINNSITVSPVTVLGHTATVVPGTEVTTDTTGTIGASTVTEGKGANFTATECTPERELTTAMECTTSTKDISNSTKYYTKYLRYISTRVL</sequence>
<feature type="compositionally biased region" description="Polar residues" evidence="5">
    <location>
        <begin position="609"/>
        <end position="634"/>
    </location>
</feature>
<evidence type="ECO:0000256" key="3">
    <source>
        <dbReference type="ARBA" id="ARBA00022833"/>
    </source>
</evidence>
<protein>
    <recommendedName>
        <fullName evidence="6">C3H1-type domain-containing protein</fullName>
    </recommendedName>
</protein>
<dbReference type="InParanoid" id="Q4UHB1"/>
<reference evidence="7 8" key="1">
    <citation type="journal article" date="2005" name="Science">
        <title>Genome of the host-cell transforming parasite Theileria annulata compared with T. parva.</title>
        <authorList>
            <person name="Pain A."/>
            <person name="Renauld H."/>
            <person name="Berriman M."/>
            <person name="Murphy L."/>
            <person name="Yeats C.A."/>
            <person name="Weir W."/>
            <person name="Kerhornou A."/>
            <person name="Aslett M."/>
            <person name="Bishop R."/>
            <person name="Bouchier C."/>
            <person name="Cochet M."/>
            <person name="Coulson R.M.R."/>
            <person name="Cronin A."/>
            <person name="de Villiers E.P."/>
            <person name="Fraser A."/>
            <person name="Fosker N."/>
            <person name="Gardner M."/>
            <person name="Goble A."/>
            <person name="Griffiths-Jones S."/>
            <person name="Harris D.E."/>
            <person name="Katzer F."/>
            <person name="Larke N."/>
            <person name="Lord A."/>
            <person name="Maser P."/>
            <person name="McKellar S."/>
            <person name="Mooney P."/>
            <person name="Morton F."/>
            <person name="Nene V."/>
            <person name="O'Neil S."/>
            <person name="Price C."/>
            <person name="Quail M.A."/>
            <person name="Rabbinowitsch E."/>
            <person name="Rawlings N.D."/>
            <person name="Rutter S."/>
            <person name="Saunders D."/>
            <person name="Seeger K."/>
            <person name="Shah T."/>
            <person name="Squares R."/>
            <person name="Squares S."/>
            <person name="Tivey A."/>
            <person name="Walker A.R."/>
            <person name="Woodward J."/>
            <person name="Dobbelaere D.A.E."/>
            <person name="Langsley G."/>
            <person name="Rajandream M.A."/>
            <person name="McKeever D."/>
            <person name="Shiels B."/>
            <person name="Tait A."/>
            <person name="Barrell B.G."/>
            <person name="Hall N."/>
        </authorList>
    </citation>
    <scope>NUCLEOTIDE SEQUENCE [LARGE SCALE GENOMIC DNA]</scope>
    <source>
        <strain evidence="8">Ankara</strain>
    </source>
</reference>
<feature type="zinc finger region" description="C3H1-type" evidence="4">
    <location>
        <begin position="273"/>
        <end position="305"/>
    </location>
</feature>
<dbReference type="Proteomes" id="UP000001950">
    <property type="component" value="Chromosome 1"/>
</dbReference>
<feature type="region of interest" description="Disordered" evidence="5">
    <location>
        <begin position="397"/>
        <end position="420"/>
    </location>
</feature>
<evidence type="ECO:0000256" key="1">
    <source>
        <dbReference type="ARBA" id="ARBA00022723"/>
    </source>
</evidence>
<feature type="compositionally biased region" description="Low complexity" evidence="5">
    <location>
        <begin position="589"/>
        <end position="608"/>
    </location>
</feature>
<dbReference type="InterPro" id="IPR045234">
    <property type="entry name" value="Unkempt-like"/>
</dbReference>
<evidence type="ECO:0000256" key="4">
    <source>
        <dbReference type="PROSITE-ProRule" id="PRU00723"/>
    </source>
</evidence>
<name>Q4UHB1_THEAN</name>
<feature type="region of interest" description="Disordered" evidence="5">
    <location>
        <begin position="151"/>
        <end position="177"/>
    </location>
</feature>
<keyword evidence="8" id="KW-1185">Reference proteome</keyword>
<organism evidence="7 8">
    <name type="scientific">Theileria annulata</name>
    <dbReference type="NCBI Taxonomy" id="5874"/>
    <lineage>
        <taxon>Eukaryota</taxon>
        <taxon>Sar</taxon>
        <taxon>Alveolata</taxon>
        <taxon>Apicomplexa</taxon>
        <taxon>Aconoidasida</taxon>
        <taxon>Piroplasmida</taxon>
        <taxon>Theileriidae</taxon>
        <taxon>Theileria</taxon>
    </lineage>
</organism>
<feature type="compositionally biased region" description="Basic and acidic residues" evidence="5">
    <location>
        <begin position="635"/>
        <end position="648"/>
    </location>
</feature>
<dbReference type="OrthoDB" id="20534at2759"/>
<dbReference type="GO" id="GO:0008270">
    <property type="term" value="F:zinc ion binding"/>
    <property type="evidence" value="ECO:0007669"/>
    <property type="project" value="UniProtKB-KW"/>
</dbReference>
<accession>Q4UHB1</accession>
<feature type="region of interest" description="Disordered" evidence="5">
    <location>
        <begin position="587"/>
        <end position="665"/>
    </location>
</feature>
<feature type="domain" description="C3H1-type" evidence="6">
    <location>
        <begin position="273"/>
        <end position="305"/>
    </location>
</feature>
<dbReference type="EMBL" id="CR940347">
    <property type="protein sequence ID" value="CAI73528.1"/>
    <property type="molecule type" value="Genomic_DNA"/>
</dbReference>
<evidence type="ECO:0000256" key="2">
    <source>
        <dbReference type="ARBA" id="ARBA00022771"/>
    </source>
</evidence>
<dbReference type="KEGG" id="tan:TA20230"/>
<evidence type="ECO:0000313" key="7">
    <source>
        <dbReference type="EMBL" id="CAI73528.1"/>
    </source>
</evidence>
<dbReference type="VEuPathDB" id="PiroplasmaDB:TA20230"/>
<keyword evidence="2 4" id="KW-0863">Zinc-finger</keyword>
<dbReference type="eggNOG" id="KOG1595">
    <property type="taxonomic scope" value="Eukaryota"/>
</dbReference>
<evidence type="ECO:0000313" key="8">
    <source>
        <dbReference type="Proteomes" id="UP000001950"/>
    </source>
</evidence>
<dbReference type="AlphaFoldDB" id="Q4UHB1"/>
<feature type="zinc finger region" description="C3H1-type" evidence="4">
    <location>
        <begin position="231"/>
        <end position="258"/>
    </location>
</feature>